<dbReference type="InterPro" id="IPR042099">
    <property type="entry name" value="ANL_N_sf"/>
</dbReference>
<protein>
    <submittedName>
        <fullName evidence="1">Phenylacetate--CoA ligase family protein</fullName>
    </submittedName>
</protein>
<dbReference type="PANTHER" id="PTHR36932">
    <property type="entry name" value="CAPSULAR POLYSACCHARIDE BIOSYNTHESIS PROTEIN"/>
    <property type="match status" value="1"/>
</dbReference>
<organism evidence="1 2">
    <name type="scientific">Devosia oryziradicis</name>
    <dbReference type="NCBI Taxonomy" id="2801335"/>
    <lineage>
        <taxon>Bacteria</taxon>
        <taxon>Pseudomonadati</taxon>
        <taxon>Pseudomonadota</taxon>
        <taxon>Alphaproteobacteria</taxon>
        <taxon>Hyphomicrobiales</taxon>
        <taxon>Devosiaceae</taxon>
        <taxon>Devosia</taxon>
    </lineage>
</organism>
<keyword evidence="2" id="KW-1185">Reference proteome</keyword>
<dbReference type="GO" id="GO:0016874">
    <property type="term" value="F:ligase activity"/>
    <property type="evidence" value="ECO:0007669"/>
    <property type="project" value="UniProtKB-KW"/>
</dbReference>
<accession>A0ABX7C013</accession>
<name>A0ABX7C013_9HYPH</name>
<dbReference type="SUPFAM" id="SSF56801">
    <property type="entry name" value="Acetyl-CoA synthetase-like"/>
    <property type="match status" value="1"/>
</dbReference>
<dbReference type="Proteomes" id="UP000595460">
    <property type="component" value="Chromosome"/>
</dbReference>
<proteinExistence type="predicted"/>
<dbReference type="EMBL" id="CP068047">
    <property type="protein sequence ID" value="QQR37112.1"/>
    <property type="molecule type" value="Genomic_DNA"/>
</dbReference>
<reference evidence="1 2" key="1">
    <citation type="submission" date="2021-01" db="EMBL/GenBank/DDBJ databases">
        <title>Genome seq and assembly of Devosia sp. G19.</title>
        <authorList>
            <person name="Chhetri G."/>
        </authorList>
    </citation>
    <scope>NUCLEOTIDE SEQUENCE [LARGE SCALE GENOMIC DNA]</scope>
    <source>
        <strain evidence="1 2">G19</strain>
    </source>
</reference>
<dbReference type="InterPro" id="IPR053158">
    <property type="entry name" value="CapK_Type1_Caps_Biosynth"/>
</dbReference>
<evidence type="ECO:0000313" key="1">
    <source>
        <dbReference type="EMBL" id="QQR37112.1"/>
    </source>
</evidence>
<gene>
    <name evidence="1" type="ORF">JI749_05720</name>
</gene>
<evidence type="ECO:0000313" key="2">
    <source>
        <dbReference type="Proteomes" id="UP000595460"/>
    </source>
</evidence>
<dbReference type="RefSeq" id="WP_201660561.1">
    <property type="nucleotide sequence ID" value="NZ_CP068047.1"/>
</dbReference>
<keyword evidence="1" id="KW-0436">Ligase</keyword>
<dbReference type="PANTHER" id="PTHR36932:SF1">
    <property type="entry name" value="CAPSULAR POLYSACCHARIDE BIOSYNTHESIS PROTEIN"/>
    <property type="match status" value="1"/>
</dbReference>
<dbReference type="Gene3D" id="3.40.50.12780">
    <property type="entry name" value="N-terminal domain of ligase-like"/>
    <property type="match status" value="1"/>
</dbReference>
<sequence length="472" mass="53103">MSWLDRARGAYVRSPSFVRRTLRPLIGLIPSKLKFGRSYQRWRRDIARASQDHAYASERHLASLRALLAKAHHGSPFYRKLIETAFGDGFDPGTFSLDDLRRLPILDKAALRAAGETALAEPRGRLDWTETSGSNAEAPFGFFLDKDRSAREMAFVYDVWSRIGFSESDARVCLRGFGLDPEGLNIHDWDPAMRELQLSVFPMTTKDAALYLDLIDARGVQFIYGYASAIELFCRQMQTLGRIPKRPIKGIMPISEPIYDHQRQMIAETLGNPPFACFYGLSEKVLFAAEVADAPGTYEFDPLYGLAELVDAKGNPVTEIGREGRLVGTGFLSTGMPFIRYETGDFARLVQLPTAENGQRMRVSDLTPRRKPNFLIAHDGTRVVTTDLTPAEGRVLKGIAEFQFYQDQPGEVVLRYVLAPDGSVEDAKRIASELGQRCHNRLTFQVQQVKRIAAGRNGKRAFIDQRLDIVRY</sequence>